<protein>
    <submittedName>
        <fullName evidence="2">Uncharacterized protein</fullName>
    </submittedName>
</protein>
<proteinExistence type="predicted"/>
<organism evidence="2 3">
    <name type="scientific">Daphnia magna</name>
    <dbReference type="NCBI Taxonomy" id="35525"/>
    <lineage>
        <taxon>Eukaryota</taxon>
        <taxon>Metazoa</taxon>
        <taxon>Ecdysozoa</taxon>
        <taxon>Arthropoda</taxon>
        <taxon>Crustacea</taxon>
        <taxon>Branchiopoda</taxon>
        <taxon>Diplostraca</taxon>
        <taxon>Cladocera</taxon>
        <taxon>Anomopoda</taxon>
        <taxon>Daphniidae</taxon>
        <taxon>Daphnia</taxon>
    </lineage>
</organism>
<keyword evidence="3" id="KW-1185">Reference proteome</keyword>
<reference evidence="2 3" key="1">
    <citation type="journal article" date="2023" name="Nucleic Acids Res.">
        <title>The hologenome of Daphnia magna reveals possible DNA methylation and microbiome-mediated evolution of the host genome.</title>
        <authorList>
            <person name="Chaturvedi A."/>
            <person name="Li X."/>
            <person name="Dhandapani V."/>
            <person name="Marshall H."/>
            <person name="Kissane S."/>
            <person name="Cuenca-Cambronero M."/>
            <person name="Asole G."/>
            <person name="Calvet F."/>
            <person name="Ruiz-Romero M."/>
            <person name="Marangio P."/>
            <person name="Guigo R."/>
            <person name="Rago D."/>
            <person name="Mirbahai L."/>
            <person name="Eastwood N."/>
            <person name="Colbourne J.K."/>
            <person name="Zhou J."/>
            <person name="Mallon E."/>
            <person name="Orsini L."/>
        </authorList>
    </citation>
    <scope>NUCLEOTIDE SEQUENCE [LARGE SCALE GENOMIC DNA]</scope>
    <source>
        <strain evidence="2">LRV0_1</strain>
    </source>
</reference>
<sequence length="106" mass="11309">MHTGNLVRRPALVVGGGVASLGYSSDSDEVCRWMKMMTLQLRRLPNRPTRYPNGYESDGSGKRNLMAKVSLPPGMALQISAGASSSGLPCGGVSESGRDHQGKTRF</sequence>
<name>A0ABQ9ZI47_9CRUS</name>
<evidence type="ECO:0000313" key="3">
    <source>
        <dbReference type="Proteomes" id="UP001234178"/>
    </source>
</evidence>
<feature type="compositionally biased region" description="Basic and acidic residues" evidence="1">
    <location>
        <begin position="96"/>
        <end position="106"/>
    </location>
</feature>
<dbReference type="Proteomes" id="UP001234178">
    <property type="component" value="Unassembled WGS sequence"/>
</dbReference>
<accession>A0ABQ9ZI47</accession>
<dbReference type="EMBL" id="JAOYFB010000003">
    <property type="protein sequence ID" value="KAK4012235.1"/>
    <property type="molecule type" value="Genomic_DNA"/>
</dbReference>
<feature type="region of interest" description="Disordered" evidence="1">
    <location>
        <begin position="45"/>
        <end position="64"/>
    </location>
</feature>
<evidence type="ECO:0000256" key="1">
    <source>
        <dbReference type="SAM" id="MobiDB-lite"/>
    </source>
</evidence>
<feature type="region of interest" description="Disordered" evidence="1">
    <location>
        <begin position="80"/>
        <end position="106"/>
    </location>
</feature>
<evidence type="ECO:0000313" key="2">
    <source>
        <dbReference type="EMBL" id="KAK4012235.1"/>
    </source>
</evidence>
<comment type="caution">
    <text evidence="2">The sequence shown here is derived from an EMBL/GenBank/DDBJ whole genome shotgun (WGS) entry which is preliminary data.</text>
</comment>
<gene>
    <name evidence="2" type="ORF">OUZ56_021336</name>
</gene>